<dbReference type="InParanoid" id="A0A672V8U0"/>
<keyword evidence="1" id="KW-0677">Repeat</keyword>
<evidence type="ECO:0000256" key="1">
    <source>
        <dbReference type="ARBA" id="ARBA00022737"/>
    </source>
</evidence>
<evidence type="ECO:0000313" key="5">
    <source>
        <dbReference type="Proteomes" id="UP000472266"/>
    </source>
</evidence>
<dbReference type="InterPro" id="IPR016024">
    <property type="entry name" value="ARM-type_fold"/>
</dbReference>
<dbReference type="InterPro" id="IPR045206">
    <property type="entry name" value="Maestro_heat-like_prot"/>
</dbReference>
<proteinExistence type="predicted"/>
<feature type="domain" description="Maestro-like HEAT-repeats" evidence="2">
    <location>
        <begin position="2"/>
        <end position="105"/>
    </location>
</feature>
<dbReference type="InterPro" id="IPR048465">
    <property type="entry name" value="Maestro-like_HEAT"/>
</dbReference>
<gene>
    <name evidence="4" type="primary">LOC115618744</name>
</gene>
<name>A0A672V8U0_STRHB</name>
<dbReference type="Ensembl" id="ENSSHBT00005028788.1">
    <property type="protein sequence ID" value="ENSSHBP00005024201.1"/>
    <property type="gene ID" value="ENSSHBG00005020162.1"/>
</dbReference>
<dbReference type="Pfam" id="PF23227">
    <property type="entry name" value="HEAT_MROH2B_C"/>
    <property type="match status" value="1"/>
</dbReference>
<reference evidence="4" key="2">
    <citation type="submission" date="2025-08" db="UniProtKB">
        <authorList>
            <consortium name="Ensembl"/>
        </authorList>
    </citation>
    <scope>IDENTIFICATION</scope>
</reference>
<dbReference type="InterPro" id="IPR055406">
    <property type="entry name" value="HEAT_Maestro"/>
</dbReference>
<feature type="domain" description="Maestro/Maestro-like HEAT-repeats" evidence="3">
    <location>
        <begin position="161"/>
        <end position="391"/>
    </location>
</feature>
<accession>A0A672V8U0</accession>
<dbReference type="GeneTree" id="ENSGT00960000190643"/>
<keyword evidence="5" id="KW-1185">Reference proteome</keyword>
<protein>
    <recommendedName>
        <fullName evidence="6">Maestro heat like repeat family member 7</fullName>
    </recommendedName>
</protein>
<dbReference type="PANTHER" id="PTHR23120">
    <property type="entry name" value="MAESTRO-RELATED HEAT DOMAIN-CONTAINING"/>
    <property type="match status" value="1"/>
</dbReference>
<dbReference type="AlphaFoldDB" id="A0A672V8U0"/>
<dbReference type="Pfam" id="PF21047">
    <property type="entry name" value="HEAT_Maestro"/>
    <property type="match status" value="1"/>
</dbReference>
<dbReference type="Gene3D" id="1.25.10.10">
    <property type="entry name" value="Leucine-rich Repeat Variant"/>
    <property type="match status" value="1"/>
</dbReference>
<dbReference type="Proteomes" id="UP000472266">
    <property type="component" value="Chromosome 23"/>
</dbReference>
<dbReference type="OMA" id="YENLECI"/>
<organism evidence="4 5">
    <name type="scientific">Strigops habroptila</name>
    <name type="common">Kakapo</name>
    <dbReference type="NCBI Taxonomy" id="2489341"/>
    <lineage>
        <taxon>Eukaryota</taxon>
        <taxon>Metazoa</taxon>
        <taxon>Chordata</taxon>
        <taxon>Craniata</taxon>
        <taxon>Vertebrata</taxon>
        <taxon>Euteleostomi</taxon>
        <taxon>Archelosauria</taxon>
        <taxon>Archosauria</taxon>
        <taxon>Dinosauria</taxon>
        <taxon>Saurischia</taxon>
        <taxon>Theropoda</taxon>
        <taxon>Coelurosauria</taxon>
        <taxon>Aves</taxon>
        <taxon>Neognathae</taxon>
        <taxon>Neoaves</taxon>
        <taxon>Telluraves</taxon>
        <taxon>Australaves</taxon>
        <taxon>Psittaciformes</taxon>
        <taxon>Psittacidae</taxon>
        <taxon>Strigops</taxon>
    </lineage>
</organism>
<sequence>MAIKALGSSNTCDNQGARNILDAVVKDPRFWLADVPKIMRYIYENLECIKVESARQSVMSLLLVLSTCYPTLVVVNLLKLSSPGDSAGAAMWDLMLSMPEAVEEIFAELLTKPQNAEDFSILGLAPTASREFQAKDDVSQAERYLSHLSLATVSLLLSNFITLSETPDLARKMKVLLPRIMVLIKYGDEEIKLKVLLVFRSVLSHLLRKETSAIAVELARDLLPLFDEESSQLREFSICLFRSLLESVAENDKTKMRSSTWSFLVPLFFHMSDQTGSVAKASGEALLAAAKLLEWKELEHLLKTWQPWRIGECLVVQNRRRAEEYLYQSMLYLENPQAPLREAAVRFIGLAARSFRGLKPVMLLRICGALETMLDDSDPAIRSLAHQNFLILRSPRLRQKSRWSLRSLHF</sequence>
<dbReference type="InterPro" id="IPR011989">
    <property type="entry name" value="ARM-like"/>
</dbReference>
<reference evidence="4 5" key="1">
    <citation type="submission" date="2019-11" db="EMBL/GenBank/DDBJ databases">
        <title>Strigops habroptila (kakapo) genome, bStrHab1, primary haplotype, v2.</title>
        <authorList>
            <person name="Jarvis E.D."/>
            <person name="Howard J."/>
            <person name="Rhie A."/>
            <person name="Phillippy A."/>
            <person name="Korlach J."/>
            <person name="Digby A."/>
            <person name="Iorns D."/>
            <person name="Eason D."/>
            <person name="Robertson B."/>
            <person name="Raemaekers T."/>
            <person name="Howe K."/>
            <person name="Lewin H."/>
            <person name="Damas J."/>
            <person name="Hastie A."/>
            <person name="Tracey A."/>
            <person name="Chow W."/>
            <person name="Fedrigo O."/>
        </authorList>
    </citation>
    <scope>NUCLEOTIDE SEQUENCE [LARGE SCALE GENOMIC DNA]</scope>
</reference>
<dbReference type="GO" id="GO:0005737">
    <property type="term" value="C:cytoplasm"/>
    <property type="evidence" value="ECO:0007669"/>
    <property type="project" value="TreeGrafter"/>
</dbReference>
<evidence type="ECO:0008006" key="6">
    <source>
        <dbReference type="Google" id="ProtNLM"/>
    </source>
</evidence>
<evidence type="ECO:0000313" key="4">
    <source>
        <dbReference type="Ensembl" id="ENSSHBP00005024201.1"/>
    </source>
</evidence>
<dbReference type="PANTHER" id="PTHR23120:SF42">
    <property type="entry name" value="MAESTRO HEAT-LIKE REPEAT FAMILY MEMBER 3"/>
    <property type="match status" value="1"/>
</dbReference>
<dbReference type="SUPFAM" id="SSF48371">
    <property type="entry name" value="ARM repeat"/>
    <property type="match status" value="1"/>
</dbReference>
<evidence type="ECO:0000259" key="3">
    <source>
        <dbReference type="Pfam" id="PF23227"/>
    </source>
</evidence>
<reference evidence="4" key="3">
    <citation type="submission" date="2025-09" db="UniProtKB">
        <authorList>
            <consortium name="Ensembl"/>
        </authorList>
    </citation>
    <scope>IDENTIFICATION</scope>
</reference>
<evidence type="ECO:0000259" key="2">
    <source>
        <dbReference type="Pfam" id="PF21047"/>
    </source>
</evidence>